<dbReference type="Proteomes" id="UP001634393">
    <property type="component" value="Unassembled WGS sequence"/>
</dbReference>
<feature type="region of interest" description="Disordered" evidence="3">
    <location>
        <begin position="187"/>
        <end position="206"/>
    </location>
</feature>
<keyword evidence="7" id="KW-1185">Reference proteome</keyword>
<accession>A0ABD3S9I1</accession>
<dbReference type="PANTHER" id="PTHR15668">
    <property type="entry name" value="JM1 PROTEIN"/>
    <property type="match status" value="1"/>
</dbReference>
<comment type="caution">
    <text evidence="6">The sequence shown here is derived from an EMBL/GenBank/DDBJ whole genome shotgun (WGS) entry which is preliminary data.</text>
</comment>
<feature type="coiled-coil region" evidence="2">
    <location>
        <begin position="232"/>
        <end position="358"/>
    </location>
</feature>
<dbReference type="Pfam" id="PF05667">
    <property type="entry name" value="CCDC22_CC"/>
    <property type="match status" value="1"/>
</dbReference>
<proteinExistence type="inferred from homology"/>
<name>A0ABD3S9I1_9LAMI</name>
<dbReference type="Pfam" id="PF21674">
    <property type="entry name" value="CCDC22_N"/>
    <property type="match status" value="1"/>
</dbReference>
<organism evidence="6 7">
    <name type="scientific">Penstemon smallii</name>
    <dbReference type="NCBI Taxonomy" id="265156"/>
    <lineage>
        <taxon>Eukaryota</taxon>
        <taxon>Viridiplantae</taxon>
        <taxon>Streptophyta</taxon>
        <taxon>Embryophyta</taxon>
        <taxon>Tracheophyta</taxon>
        <taxon>Spermatophyta</taxon>
        <taxon>Magnoliopsida</taxon>
        <taxon>eudicotyledons</taxon>
        <taxon>Gunneridae</taxon>
        <taxon>Pentapetalae</taxon>
        <taxon>asterids</taxon>
        <taxon>lamiids</taxon>
        <taxon>Lamiales</taxon>
        <taxon>Plantaginaceae</taxon>
        <taxon>Cheloneae</taxon>
        <taxon>Penstemon</taxon>
    </lineage>
</organism>
<feature type="domain" description="CCDC22 N-terminal" evidence="5">
    <location>
        <begin position="1"/>
        <end position="105"/>
    </location>
</feature>
<dbReference type="InterPro" id="IPR048349">
    <property type="entry name" value="CCDC22_N"/>
</dbReference>
<comment type="similarity">
    <text evidence="1">Belongs to the CCDC22 family.</text>
</comment>
<evidence type="ECO:0000313" key="6">
    <source>
        <dbReference type="EMBL" id="KAL3821147.1"/>
    </source>
</evidence>
<protein>
    <recommendedName>
        <fullName evidence="8">Coiled-coil domain-containing protein 22 homolog</fullName>
    </recommendedName>
</protein>
<feature type="compositionally biased region" description="Polar residues" evidence="3">
    <location>
        <begin position="187"/>
        <end position="200"/>
    </location>
</feature>
<evidence type="ECO:0000256" key="2">
    <source>
        <dbReference type="SAM" id="Coils"/>
    </source>
</evidence>
<dbReference type="PANTHER" id="PTHR15668:SF4">
    <property type="entry name" value="COILED-COIL DOMAIN-CONTAINING PROTEIN 22"/>
    <property type="match status" value="1"/>
</dbReference>
<keyword evidence="2" id="KW-0175">Coiled coil</keyword>
<evidence type="ECO:0000259" key="5">
    <source>
        <dbReference type="Pfam" id="PF21674"/>
    </source>
</evidence>
<evidence type="ECO:0000313" key="7">
    <source>
        <dbReference type="Proteomes" id="UP001634393"/>
    </source>
</evidence>
<gene>
    <name evidence="6" type="ORF">ACJIZ3_007052</name>
</gene>
<feature type="domain" description="CCDC22 coiled-coil" evidence="4">
    <location>
        <begin position="126"/>
        <end position="419"/>
    </location>
</feature>
<dbReference type="EMBL" id="JBJXBP010000007">
    <property type="protein sequence ID" value="KAL3821147.1"/>
    <property type="molecule type" value="Genomic_DNA"/>
</dbReference>
<evidence type="ECO:0000256" key="1">
    <source>
        <dbReference type="ARBA" id="ARBA00006438"/>
    </source>
</evidence>
<evidence type="ECO:0000259" key="4">
    <source>
        <dbReference type="Pfam" id="PF05667"/>
    </source>
</evidence>
<evidence type="ECO:0008006" key="8">
    <source>
        <dbReference type="Google" id="ProtNLM"/>
    </source>
</evidence>
<sequence>MEESEEILLVNLGVPIPPGVSSVHDLTPETLYTLCSHALSLIGSTSPFPPSLPEDSMADRVKACTDLASAVRNLGFIGDLSFHTFLYPSEEDLYKLVRFLQRRLSESRTSALWECGDENRGSTKEEAHDEGVSMQNGDIFTRVKDLRLANLVPQSSNMKSKDEVAQKSDVLNSVLQNVEIGVEASRATEQYSSETQSNTGDDVECSSRGIESLGKIDLGDQDCAKEVLQNQEEMLKTQMNAKSSELRHLEEELQLLKAAEKMAFDGQQPIEFHIEQLTGQVEAKKYKLNELESEWDVMEKTLREKERILKKSLLELYPEAYAKLTRRKEIELETESVLAEIKRREEEISKLSSDLEKQPKLPSRRSYIERINEIAKNSRKQDTDIQQILKDTRELQLESNTIQERLNRTYAVVEETIFRYKFLYCFGLLGPSYHVHLFVMYIPTYLDGSCREAKKDPVARQAYRLLTNIHDSFEQITEKILATDRSRRDFADYESKLAGISVRSLNIGKIKADLDAIRKENEVLEQRLRNV</sequence>
<reference evidence="6 7" key="1">
    <citation type="submission" date="2024-12" db="EMBL/GenBank/DDBJ databases">
        <title>The unique morphological basis and parallel evolutionary history of personate flowers in Penstemon.</title>
        <authorList>
            <person name="Depatie T.H."/>
            <person name="Wessinger C.A."/>
        </authorList>
    </citation>
    <scope>NUCLEOTIDE SEQUENCE [LARGE SCALE GENOMIC DNA]</scope>
    <source>
        <strain evidence="6">WTNN_2</strain>
        <tissue evidence="6">Leaf</tissue>
    </source>
</reference>
<dbReference type="InterPro" id="IPR008530">
    <property type="entry name" value="CCDC22"/>
</dbReference>
<dbReference type="AlphaFoldDB" id="A0ABD3S9I1"/>
<dbReference type="InterPro" id="IPR048348">
    <property type="entry name" value="CCDC22_CC"/>
</dbReference>
<evidence type="ECO:0000256" key="3">
    <source>
        <dbReference type="SAM" id="MobiDB-lite"/>
    </source>
</evidence>